<sequence length="127" mass="14194">MTRFDDIIDHGKVKRVEKKILKLVLEEGDSIIKSIEEGMKENKIMEATVEDINGSVEEATITNMEKGKYNEFEIRETELIRASGLFKFGGDDLWGSLNVFTGGRKPISGKLTKGTAMDGLEIKLSIK</sequence>
<dbReference type="Proteomes" id="UP000722459">
    <property type="component" value="Unassembled WGS sequence"/>
</dbReference>
<feature type="domain" description="PPC" evidence="1">
    <location>
        <begin position="23"/>
        <end position="103"/>
    </location>
</feature>
<dbReference type="SUPFAM" id="SSF117856">
    <property type="entry name" value="AF0104/ALDC/Ptd012-like"/>
    <property type="match status" value="1"/>
</dbReference>
<evidence type="ECO:0000313" key="2">
    <source>
        <dbReference type="EMBL" id="MBT4870908.1"/>
    </source>
</evidence>
<dbReference type="Gene3D" id="3.30.1330.80">
    <property type="entry name" value="Hypothetical protein, similar to alpha- acetolactate decarboxylase, domain 2"/>
    <property type="match status" value="1"/>
</dbReference>
<protein>
    <submittedName>
        <fullName evidence="2">DUF296 domain-containing protein</fullName>
    </submittedName>
</protein>
<evidence type="ECO:0000313" key="3">
    <source>
        <dbReference type="Proteomes" id="UP000722459"/>
    </source>
</evidence>
<dbReference type="InterPro" id="IPR005175">
    <property type="entry name" value="PPC_dom"/>
</dbReference>
<organism evidence="2 3">
    <name type="scientific">Candidatus Iainarchaeum sp</name>
    <dbReference type="NCBI Taxonomy" id="3101447"/>
    <lineage>
        <taxon>Archaea</taxon>
        <taxon>Candidatus Iainarchaeota</taxon>
        <taxon>Candidatus Iainarchaeia</taxon>
        <taxon>Candidatus Iainarchaeales</taxon>
        <taxon>Candidatus Iainarchaeaceae</taxon>
        <taxon>Candidatus Iainarchaeum</taxon>
    </lineage>
</organism>
<comment type="caution">
    <text evidence="2">The sequence shown here is derived from an EMBL/GenBank/DDBJ whole genome shotgun (WGS) entry which is preliminary data.</text>
</comment>
<reference evidence="2" key="1">
    <citation type="journal article" date="2021" name="ISME J.">
        <title>Mercury methylation by metabolically versatile and cosmopolitan marine bacteria.</title>
        <authorList>
            <person name="Lin H."/>
            <person name="Ascher D.B."/>
            <person name="Myung Y."/>
            <person name="Lamborg C.H."/>
            <person name="Hallam S.J."/>
            <person name="Gionfriddo C.M."/>
            <person name="Holt K.E."/>
            <person name="Moreau J.W."/>
        </authorList>
    </citation>
    <scope>NUCLEOTIDE SEQUENCE</scope>
    <source>
        <strain evidence="2">SI075_bin30</strain>
    </source>
</reference>
<gene>
    <name evidence="2" type="ORF">HON47_05010</name>
</gene>
<name>A0A8T5GGP9_9ARCH</name>
<accession>A0A8T5GGP9</accession>
<proteinExistence type="predicted"/>
<dbReference type="Pfam" id="PF03479">
    <property type="entry name" value="PCC"/>
    <property type="match status" value="1"/>
</dbReference>
<dbReference type="AlphaFoldDB" id="A0A8T5GGP9"/>
<evidence type="ECO:0000259" key="1">
    <source>
        <dbReference type="Pfam" id="PF03479"/>
    </source>
</evidence>
<dbReference type="EMBL" id="JABJNZ010000062">
    <property type="protein sequence ID" value="MBT4870908.1"/>
    <property type="molecule type" value="Genomic_DNA"/>
</dbReference>